<reference evidence="1" key="1">
    <citation type="submission" date="2020-07" db="EMBL/GenBank/DDBJ databases">
        <title>Genome sequence and genetic diversity analysis of an under-domesticated orphan crop, white fonio (Digitaria exilis).</title>
        <authorList>
            <person name="Bennetzen J.L."/>
            <person name="Chen S."/>
            <person name="Ma X."/>
            <person name="Wang X."/>
            <person name="Yssel A.E.J."/>
            <person name="Chaluvadi S.R."/>
            <person name="Johnson M."/>
            <person name="Gangashetty P."/>
            <person name="Hamidou F."/>
            <person name="Sanogo M.D."/>
            <person name="Zwaenepoel A."/>
            <person name="Wallace J."/>
            <person name="Van De Peer Y."/>
            <person name="Van Deynze A."/>
        </authorList>
    </citation>
    <scope>NUCLEOTIDE SEQUENCE</scope>
    <source>
        <tissue evidence="1">Leaves</tissue>
    </source>
</reference>
<dbReference type="EMBL" id="JACEFO010002347">
    <property type="protein sequence ID" value="KAF8664662.1"/>
    <property type="molecule type" value="Genomic_DNA"/>
</dbReference>
<protein>
    <submittedName>
        <fullName evidence="1">Uncharacterized protein</fullName>
    </submittedName>
</protein>
<dbReference type="Proteomes" id="UP000636709">
    <property type="component" value="Unassembled WGS sequence"/>
</dbReference>
<organism evidence="1 2">
    <name type="scientific">Digitaria exilis</name>
    <dbReference type="NCBI Taxonomy" id="1010633"/>
    <lineage>
        <taxon>Eukaryota</taxon>
        <taxon>Viridiplantae</taxon>
        <taxon>Streptophyta</taxon>
        <taxon>Embryophyta</taxon>
        <taxon>Tracheophyta</taxon>
        <taxon>Spermatophyta</taxon>
        <taxon>Magnoliopsida</taxon>
        <taxon>Liliopsida</taxon>
        <taxon>Poales</taxon>
        <taxon>Poaceae</taxon>
        <taxon>PACMAD clade</taxon>
        <taxon>Panicoideae</taxon>
        <taxon>Panicodae</taxon>
        <taxon>Paniceae</taxon>
        <taxon>Anthephorinae</taxon>
        <taxon>Digitaria</taxon>
    </lineage>
</organism>
<sequence>MYFRRKAIADNFLEYQRALIK</sequence>
<evidence type="ECO:0000313" key="2">
    <source>
        <dbReference type="Proteomes" id="UP000636709"/>
    </source>
</evidence>
<accession>A0A835E6W9</accession>
<gene>
    <name evidence="1" type="ORF">HU200_054371</name>
</gene>
<dbReference type="AlphaFoldDB" id="A0A835E6W9"/>
<proteinExistence type="predicted"/>
<keyword evidence="2" id="KW-1185">Reference proteome</keyword>
<name>A0A835E6W9_9POAL</name>
<evidence type="ECO:0000313" key="1">
    <source>
        <dbReference type="EMBL" id="KAF8664662.1"/>
    </source>
</evidence>
<comment type="caution">
    <text evidence="1">The sequence shown here is derived from an EMBL/GenBank/DDBJ whole genome shotgun (WGS) entry which is preliminary data.</text>
</comment>